<evidence type="ECO:0000256" key="1">
    <source>
        <dbReference type="ARBA" id="ARBA00023015"/>
    </source>
</evidence>
<reference evidence="6" key="2">
    <citation type="journal article" date="2023" name="IMA Fungus">
        <title>Comparative genomic study of the Penicillium genus elucidates a diverse pangenome and 15 lateral gene transfer events.</title>
        <authorList>
            <person name="Petersen C."/>
            <person name="Sorensen T."/>
            <person name="Nielsen M.R."/>
            <person name="Sondergaard T.E."/>
            <person name="Sorensen J.L."/>
            <person name="Fitzpatrick D.A."/>
            <person name="Frisvad J.C."/>
            <person name="Nielsen K.L."/>
        </authorList>
    </citation>
    <scope>NUCLEOTIDE SEQUENCE</scope>
    <source>
        <strain evidence="6">IBT 21917</strain>
    </source>
</reference>
<keyword evidence="3" id="KW-0804">Transcription</keyword>
<protein>
    <recommendedName>
        <fullName evidence="5">Zn(2)-C6 fungal-type domain-containing protein</fullName>
    </recommendedName>
</protein>
<dbReference type="InterPro" id="IPR001138">
    <property type="entry name" value="Zn2Cys6_DnaBD"/>
</dbReference>
<evidence type="ECO:0000313" key="6">
    <source>
        <dbReference type="EMBL" id="KAJ5172818.1"/>
    </source>
</evidence>
<dbReference type="PANTHER" id="PTHR38791">
    <property type="entry name" value="ZN(II)2CYS6 TRANSCRIPTION FACTOR (EUROFUNG)-RELATED-RELATED"/>
    <property type="match status" value="1"/>
</dbReference>
<evidence type="ECO:0000256" key="3">
    <source>
        <dbReference type="ARBA" id="ARBA00023163"/>
    </source>
</evidence>
<dbReference type="PROSITE" id="PS50048">
    <property type="entry name" value="ZN2_CY6_FUNGAL_2"/>
    <property type="match status" value="1"/>
</dbReference>
<dbReference type="InterPro" id="IPR036864">
    <property type="entry name" value="Zn2-C6_fun-type_DNA-bd_sf"/>
</dbReference>
<gene>
    <name evidence="6" type="ORF">N7492_005411</name>
</gene>
<sequence length="521" mass="58378">MVYGGKPSTGCYLCRKRKIKCDEARPECRNCGIYGRPCPGYRPDAVFRNENRKIERQAQRDLSLIASNRDVHAPTIMTPEVQDLLQANFGSNPSLTLHPIADATWQERAICYFFDQYTIPAASEEGMGHLEYLPGLYGELGNDNGPAASCLRFAVEATSLMTLANVAQAQPLVLKARGGYSKALRCLQDALCTRAEAVKDETFASVVLLSLFEDITGERNGLFSSHTPGFEHLMKLRGEEQLHNQRGREMFNFARTHTYVEVLALGDKPRGEIEAVMKHLNKDDPVESLVLAASKLSKVFLQMQSAPKPPDLATVESWISAGRECDFELSQWTLHLPDRWLPMVVYSPHGEQLLTYNRISHIVIWNYYRAARIMLQQLLLRLNRTLTSLYQQNNNFGYPSPTENSINEASLQETVQEITSDLCRSLPFSVGDIDTFGCPTNPNDGKRTIRAAQGFGLLWPLWYVLSCGMPSPVQINQIRLALYRIGSTMGINLALTLAHEAERISGNPMSFRAPSLKSSRK</sequence>
<evidence type="ECO:0000313" key="7">
    <source>
        <dbReference type="Proteomes" id="UP001146351"/>
    </source>
</evidence>
<keyword evidence="7" id="KW-1185">Reference proteome</keyword>
<evidence type="ECO:0000256" key="4">
    <source>
        <dbReference type="ARBA" id="ARBA00023242"/>
    </source>
</evidence>
<dbReference type="EMBL" id="JAPQKO010000003">
    <property type="protein sequence ID" value="KAJ5172818.1"/>
    <property type="molecule type" value="Genomic_DNA"/>
</dbReference>
<proteinExistence type="predicted"/>
<dbReference type="Proteomes" id="UP001146351">
    <property type="component" value="Unassembled WGS sequence"/>
</dbReference>
<dbReference type="OrthoDB" id="4491390at2759"/>
<dbReference type="Pfam" id="PF00172">
    <property type="entry name" value="Zn_clus"/>
    <property type="match status" value="1"/>
</dbReference>
<dbReference type="CDD" id="cd00067">
    <property type="entry name" value="GAL4"/>
    <property type="match status" value="1"/>
</dbReference>
<name>A0A9W9IBX7_9EURO</name>
<keyword evidence="1" id="KW-0805">Transcription regulation</keyword>
<dbReference type="PROSITE" id="PS00463">
    <property type="entry name" value="ZN2_CY6_FUNGAL_1"/>
    <property type="match status" value="1"/>
</dbReference>
<dbReference type="AlphaFoldDB" id="A0A9W9IBX7"/>
<comment type="caution">
    <text evidence="6">The sequence shown here is derived from an EMBL/GenBank/DDBJ whole genome shotgun (WGS) entry which is preliminary data.</text>
</comment>
<reference evidence="6" key="1">
    <citation type="submission" date="2022-11" db="EMBL/GenBank/DDBJ databases">
        <authorList>
            <person name="Petersen C."/>
        </authorList>
    </citation>
    <scope>NUCLEOTIDE SEQUENCE</scope>
    <source>
        <strain evidence="6">IBT 21917</strain>
    </source>
</reference>
<keyword evidence="2" id="KW-0238">DNA-binding</keyword>
<dbReference type="InterPro" id="IPR053175">
    <property type="entry name" value="DHMBA_Reg_Transcription_Factor"/>
</dbReference>
<dbReference type="SMART" id="SM00066">
    <property type="entry name" value="GAL4"/>
    <property type="match status" value="1"/>
</dbReference>
<dbReference type="GO" id="GO:0000981">
    <property type="term" value="F:DNA-binding transcription factor activity, RNA polymerase II-specific"/>
    <property type="evidence" value="ECO:0007669"/>
    <property type="project" value="InterPro"/>
</dbReference>
<dbReference type="SUPFAM" id="SSF57701">
    <property type="entry name" value="Zn2/Cys6 DNA-binding domain"/>
    <property type="match status" value="1"/>
</dbReference>
<dbReference type="Gene3D" id="4.10.240.10">
    <property type="entry name" value="Zn(2)-C6 fungal-type DNA-binding domain"/>
    <property type="match status" value="1"/>
</dbReference>
<organism evidence="6 7">
    <name type="scientific">Penicillium capsulatum</name>
    <dbReference type="NCBI Taxonomy" id="69766"/>
    <lineage>
        <taxon>Eukaryota</taxon>
        <taxon>Fungi</taxon>
        <taxon>Dikarya</taxon>
        <taxon>Ascomycota</taxon>
        <taxon>Pezizomycotina</taxon>
        <taxon>Eurotiomycetes</taxon>
        <taxon>Eurotiomycetidae</taxon>
        <taxon>Eurotiales</taxon>
        <taxon>Aspergillaceae</taxon>
        <taxon>Penicillium</taxon>
    </lineage>
</organism>
<evidence type="ECO:0000259" key="5">
    <source>
        <dbReference type="PROSITE" id="PS50048"/>
    </source>
</evidence>
<dbReference type="PANTHER" id="PTHR38791:SF12">
    <property type="entry name" value="TRANSCRIPTION FACTOR DOMAIN-CONTAINING PROTEIN-RELATED"/>
    <property type="match status" value="1"/>
</dbReference>
<feature type="domain" description="Zn(2)-C6 fungal-type" evidence="5">
    <location>
        <begin position="10"/>
        <end position="38"/>
    </location>
</feature>
<keyword evidence="4" id="KW-0539">Nucleus</keyword>
<evidence type="ECO:0000256" key="2">
    <source>
        <dbReference type="ARBA" id="ARBA00023125"/>
    </source>
</evidence>
<dbReference type="GO" id="GO:0003677">
    <property type="term" value="F:DNA binding"/>
    <property type="evidence" value="ECO:0007669"/>
    <property type="project" value="UniProtKB-KW"/>
</dbReference>
<accession>A0A9W9IBX7</accession>
<dbReference type="GO" id="GO:0008270">
    <property type="term" value="F:zinc ion binding"/>
    <property type="evidence" value="ECO:0007669"/>
    <property type="project" value="InterPro"/>
</dbReference>